<sequence>MSRQEQAALMAWLNSFRPSRRVTAFDQLSDGKTLMEVMSLIDATHFKGTSGRGTSGPSSSTPENWVLKSNTFRKRLYRLLQSFPVQPPHHPLSTSSLPEPPFSAIVKSPTSPEGAAGLIQIVRMCLAVGVWAPGNEKVIGKIQGLGEAHMNELMKSIEEVSDAMRRMAVSVRCQADDWEVMGTMPPEEGAEEEKGASPIKRSPDLRDLRPPSPPSEVRVERDRLSQENDELRTRCEQMMEQVAELTTSLDEAKAETEEALARLAASRETSSTPGAGLRSSQTAAVDVDVLRADLARAEDELAKTEDALGKQTSQVTELSKTIDDLRAKADEATKLKDQLDEYRHTADRLQKSENVIEKYKRKLEESAGLRREMRTLEEENAVLVEANSTLEGELKKVGASKTLLDNYRSQIEALERKSNDQASEFAELSVQLEATRAQLLDTEHEHERDREELELHQERLREMELGTAPGALARRASKLSISGKTTLEDELELDGEVEGQGETRTDLKLRIRALQRELASAKSPDSKGHQVSALETLLTDANKARDRYQADYLEAHRGTLRLQAALEQIRSGRGVDTSQTVAALRQRLDELLEERDGLLDEKARNEVAKEEVQRELQTARTDCTDILAALRAQAENNTVALKDGHSKLKEEVAALKEKDRLHLEETKKLLMEKVDLQSAGINQRELALQRERDFGDLRQRLADKGVPQETQQEVLQLQARNADLELKVEAINEELRRVKDAQAQAQAVTDESHAGDLDFGEAQKSYEAQIAKLKVDVVRSRTAAAALEKRYKLEQQLMLSAWHDLGSRTVREHVAKAGTRRSQPKPQPSGWLGRQRRWQEDATFSDGADVTVRVAESGDVSHIMVEKVVVCALQGVLYGLDVAGIPVEIFSANRRDRDPESCSYMMIPSPLALLGLLASLTVIPTPVLSSRTHAPSSNAARNPQSRPRPRQQQQQQMTYSPDFINATNTNVGPVSLQIDTQNESGRNDTAPMLYGLMFEDISHSGDGGIYAELLMNRAFQGSMTGQNAVLPYGPTLDGWSTIGGAEISLTELHPLSSALPIALQVVIPANATGEVGVLNSGYWGMDITPQTYNASWYVYAKQSTYGTGNTTTFTASLRSNLTNQIWATSTVGPIELDTFQYMQLNASIYNNVTAPNGNNSFALTMDASEVAGQTFYFALFSLFPETFKNRENGLRKDLAQSLYDLNPKFLRCPGGNNLEGESTQTRWKWWEQIGPLKDRPGRVGDWGYYNTGGLGVVEFMHWCQDMEMEPVLAVYSGYSLDGTSWPQDHMDQVLQEALDELEYLMGDESTTWGKKRIEHGFPEPFQINWVEIGNEDWFSNTYPRRFKYMYDGLKKAYPNITYISTAYDENPQTVIDIPVGALWDTHHYVEPSYFVENFNFYDNWLSSTNLSDVQVFIGEYSVFEHDTPSGVLNFSDPEGVHIPYPSMLSAIGEGVYLLGAERNPNTVRLSSYAPSLQNRDWFNWTPDLISFQAEHNRTVRSVSYWQQWMFGNLRGSQTLEVIDQGGLNPLFWGATIEQDTGSVYLKVINIGNQIVPLDVSFDASYTKVNGTILRNDDPNAFNWINNQTAVVPQALGTNASALPSVGSNGTFT</sequence>
<dbReference type="GO" id="GO:0031222">
    <property type="term" value="P:arabinan catabolic process"/>
    <property type="evidence" value="ECO:0007669"/>
    <property type="project" value="UniProtKB-UniPathway"/>
</dbReference>
<feature type="region of interest" description="Disordered" evidence="9">
    <location>
        <begin position="180"/>
        <end position="228"/>
    </location>
</feature>
<evidence type="ECO:0000256" key="3">
    <source>
        <dbReference type="ARBA" id="ARBA00007186"/>
    </source>
</evidence>
<dbReference type="GO" id="GO:0046556">
    <property type="term" value="F:alpha-L-arabinofuranosidase activity"/>
    <property type="evidence" value="ECO:0007669"/>
    <property type="project" value="UniProtKB-EC"/>
</dbReference>
<dbReference type="InterPro" id="IPR010720">
    <property type="entry name" value="Alpha-L-AF_C"/>
</dbReference>
<dbReference type="GO" id="GO:0008017">
    <property type="term" value="F:microtubule binding"/>
    <property type="evidence" value="ECO:0007669"/>
    <property type="project" value="InterPro"/>
</dbReference>
<dbReference type="Pfam" id="PF22848">
    <property type="entry name" value="ASD1_dom"/>
    <property type="match status" value="1"/>
</dbReference>
<keyword evidence="5" id="KW-0732">Signal</keyword>
<dbReference type="OrthoDB" id="406864at2759"/>
<keyword evidence="12" id="KW-1185">Reference proteome</keyword>
<evidence type="ECO:0000256" key="9">
    <source>
        <dbReference type="SAM" id="MobiDB-lite"/>
    </source>
</evidence>
<protein>
    <recommendedName>
        <fullName evidence="4">non-reducing end alpha-L-arabinofuranosidase</fullName>
        <ecNumber evidence="4">3.2.1.55</ecNumber>
    </recommendedName>
</protein>
<feature type="domain" description="Alpha-L-arabinofuranosidase C-terminal" evidence="10">
    <location>
        <begin position="1418"/>
        <end position="1606"/>
    </location>
</feature>
<feature type="region of interest" description="Disordered" evidence="9">
    <location>
        <begin position="815"/>
        <end position="836"/>
    </location>
</feature>
<dbReference type="Pfam" id="PF05622">
    <property type="entry name" value="HOOK"/>
    <property type="match status" value="1"/>
</dbReference>
<evidence type="ECO:0000256" key="1">
    <source>
        <dbReference type="ARBA" id="ARBA00001462"/>
    </source>
</evidence>
<dbReference type="PANTHER" id="PTHR31776">
    <property type="entry name" value="ALPHA-L-ARABINOFURANOSIDASE 1"/>
    <property type="match status" value="1"/>
</dbReference>
<evidence type="ECO:0000256" key="8">
    <source>
        <dbReference type="SAM" id="Coils"/>
    </source>
</evidence>
<dbReference type="EMBL" id="RSCD01000016">
    <property type="protein sequence ID" value="RSH88678.1"/>
    <property type="molecule type" value="Genomic_DNA"/>
</dbReference>
<dbReference type="SMART" id="SM00813">
    <property type="entry name" value="Alpha-L-AF_C"/>
    <property type="match status" value="1"/>
</dbReference>
<dbReference type="SUPFAM" id="SSF116907">
    <property type="entry name" value="Hook domain"/>
    <property type="match status" value="1"/>
</dbReference>
<evidence type="ECO:0000256" key="5">
    <source>
        <dbReference type="ARBA" id="ARBA00022729"/>
    </source>
</evidence>
<comment type="pathway">
    <text evidence="2">Glycan metabolism; L-arabinan degradation.</text>
</comment>
<comment type="similarity">
    <text evidence="3">Belongs to the glycosyl hydrolase 51 family.</text>
</comment>
<keyword evidence="6" id="KW-0378">Hydrolase</keyword>
<dbReference type="GO" id="GO:0046373">
    <property type="term" value="P:L-arabinose metabolic process"/>
    <property type="evidence" value="ECO:0007669"/>
    <property type="project" value="InterPro"/>
</dbReference>
<dbReference type="PANTHER" id="PTHR31776:SF0">
    <property type="entry name" value="ALPHA-L-ARABINOFURANOSIDASE 1"/>
    <property type="match status" value="1"/>
</dbReference>
<dbReference type="Pfam" id="PF06964">
    <property type="entry name" value="Alpha-L-AF_C"/>
    <property type="match status" value="1"/>
</dbReference>
<feature type="coiled-coil region" evidence="8">
    <location>
        <begin position="581"/>
        <end position="622"/>
    </location>
</feature>
<feature type="compositionally biased region" description="Polar residues" evidence="9">
    <location>
        <begin position="928"/>
        <end position="942"/>
    </location>
</feature>
<reference evidence="11 12" key="1">
    <citation type="submission" date="2018-11" db="EMBL/GenBank/DDBJ databases">
        <title>Genome sequence of Saitozyma podzolica DSM 27192.</title>
        <authorList>
            <person name="Aliyu H."/>
            <person name="Gorte O."/>
            <person name="Ochsenreither K."/>
        </authorList>
    </citation>
    <scope>NUCLEOTIDE SEQUENCE [LARGE SCALE GENOMIC DNA]</scope>
    <source>
        <strain evidence="11 12">DSM 27192</strain>
    </source>
</reference>
<feature type="region of interest" description="Disordered" evidence="9">
    <location>
        <begin position="928"/>
        <end position="957"/>
    </location>
</feature>
<feature type="coiled-coil region" evidence="8">
    <location>
        <begin position="714"/>
        <end position="751"/>
    </location>
</feature>
<feature type="compositionally biased region" description="Basic and acidic residues" evidence="9">
    <location>
        <begin position="217"/>
        <end position="228"/>
    </location>
</feature>
<dbReference type="InterPro" id="IPR008636">
    <property type="entry name" value="Hook_C"/>
</dbReference>
<evidence type="ECO:0000259" key="10">
    <source>
        <dbReference type="SMART" id="SM00813"/>
    </source>
</evidence>
<dbReference type="InterPro" id="IPR017853">
    <property type="entry name" value="GH"/>
</dbReference>
<dbReference type="EC" id="3.2.1.55" evidence="4"/>
<dbReference type="GO" id="GO:0031122">
    <property type="term" value="P:cytoplasmic microtubule organization"/>
    <property type="evidence" value="ECO:0007669"/>
    <property type="project" value="InterPro"/>
</dbReference>
<proteinExistence type="inferred from homology"/>
<dbReference type="CDD" id="cd22211">
    <property type="entry name" value="HkD_SF"/>
    <property type="match status" value="1"/>
</dbReference>
<evidence type="ECO:0000313" key="12">
    <source>
        <dbReference type="Proteomes" id="UP000279259"/>
    </source>
</evidence>
<dbReference type="InterPro" id="IPR051563">
    <property type="entry name" value="Glycosyl_Hydrolase_51"/>
</dbReference>
<dbReference type="STRING" id="1890683.A0A427YC64"/>
<keyword evidence="8" id="KW-0175">Coiled coil</keyword>
<dbReference type="SUPFAM" id="SSF51445">
    <property type="entry name" value="(Trans)glycosidases"/>
    <property type="match status" value="1"/>
</dbReference>
<evidence type="ECO:0000256" key="7">
    <source>
        <dbReference type="ARBA" id="ARBA00023180"/>
    </source>
</evidence>
<gene>
    <name evidence="11" type="ORF">EHS25_002905</name>
</gene>
<name>A0A427YC64_9TREE</name>
<dbReference type="InterPro" id="IPR055235">
    <property type="entry name" value="ASD1_cat"/>
</dbReference>
<evidence type="ECO:0000256" key="4">
    <source>
        <dbReference type="ARBA" id="ARBA00012670"/>
    </source>
</evidence>
<evidence type="ECO:0000256" key="6">
    <source>
        <dbReference type="ARBA" id="ARBA00022801"/>
    </source>
</evidence>
<organism evidence="11 12">
    <name type="scientific">Saitozyma podzolica</name>
    <dbReference type="NCBI Taxonomy" id="1890683"/>
    <lineage>
        <taxon>Eukaryota</taxon>
        <taxon>Fungi</taxon>
        <taxon>Dikarya</taxon>
        <taxon>Basidiomycota</taxon>
        <taxon>Agaricomycotina</taxon>
        <taxon>Tremellomycetes</taxon>
        <taxon>Tremellales</taxon>
        <taxon>Trimorphomycetaceae</taxon>
        <taxon>Saitozyma</taxon>
    </lineage>
</organism>
<dbReference type="Proteomes" id="UP000279259">
    <property type="component" value="Unassembled WGS sequence"/>
</dbReference>
<dbReference type="Gene3D" id="1.10.418.10">
    <property type="entry name" value="Calponin-like domain"/>
    <property type="match status" value="1"/>
</dbReference>
<comment type="catalytic activity">
    <reaction evidence="1">
        <text>Hydrolysis of terminal non-reducing alpha-L-arabinofuranoside residues in alpha-L-arabinosides.</text>
        <dbReference type="EC" id="3.2.1.55"/>
    </reaction>
</comment>
<dbReference type="InterPro" id="IPR036872">
    <property type="entry name" value="CH_dom_sf"/>
</dbReference>
<keyword evidence="7" id="KW-0325">Glycoprotein</keyword>
<dbReference type="UniPathway" id="UPA00667"/>
<comment type="caution">
    <text evidence="11">The sequence shown here is derived from an EMBL/GenBank/DDBJ whole genome shotgun (WGS) entry which is preliminary data.</text>
</comment>
<evidence type="ECO:0000313" key="11">
    <source>
        <dbReference type="EMBL" id="RSH88678.1"/>
    </source>
</evidence>
<evidence type="ECO:0000256" key="2">
    <source>
        <dbReference type="ARBA" id="ARBA00004834"/>
    </source>
</evidence>
<accession>A0A427YC64</accession>
<dbReference type="Gene3D" id="3.20.20.80">
    <property type="entry name" value="Glycosidases"/>
    <property type="match status" value="1"/>
</dbReference>